<protein>
    <submittedName>
        <fullName evidence="2">Uncharacterized protein</fullName>
    </submittedName>
</protein>
<proteinExistence type="predicted"/>
<organism evidence="2 3">
    <name type="scientific">Emergomyces pasteurianus Ep9510</name>
    <dbReference type="NCBI Taxonomy" id="1447872"/>
    <lineage>
        <taxon>Eukaryota</taxon>
        <taxon>Fungi</taxon>
        <taxon>Dikarya</taxon>
        <taxon>Ascomycota</taxon>
        <taxon>Pezizomycotina</taxon>
        <taxon>Eurotiomycetes</taxon>
        <taxon>Eurotiomycetidae</taxon>
        <taxon>Onygenales</taxon>
        <taxon>Ajellomycetaceae</taxon>
        <taxon>Emergomyces</taxon>
    </lineage>
</organism>
<evidence type="ECO:0000256" key="1">
    <source>
        <dbReference type="SAM" id="MobiDB-lite"/>
    </source>
</evidence>
<dbReference type="EMBL" id="LGRN01000747">
    <property type="protein sequence ID" value="OJD10593.1"/>
    <property type="molecule type" value="Genomic_DNA"/>
</dbReference>
<dbReference type="OrthoDB" id="4186237at2759"/>
<dbReference type="Proteomes" id="UP000182235">
    <property type="component" value="Unassembled WGS sequence"/>
</dbReference>
<feature type="region of interest" description="Disordered" evidence="1">
    <location>
        <begin position="1"/>
        <end position="106"/>
    </location>
</feature>
<evidence type="ECO:0000313" key="2">
    <source>
        <dbReference type="EMBL" id="OJD10593.1"/>
    </source>
</evidence>
<evidence type="ECO:0000313" key="3">
    <source>
        <dbReference type="Proteomes" id="UP000182235"/>
    </source>
</evidence>
<accession>A0A1J9P1D1</accession>
<gene>
    <name evidence="2" type="ORF">AJ78_08442</name>
</gene>
<feature type="compositionally biased region" description="Low complexity" evidence="1">
    <location>
        <begin position="44"/>
        <end position="54"/>
    </location>
</feature>
<reference evidence="2 3" key="1">
    <citation type="submission" date="2015-07" db="EMBL/GenBank/DDBJ databases">
        <title>Emmonsia species relationships and genome sequence.</title>
        <authorList>
            <consortium name="The Broad Institute Genomics Platform"/>
            <person name="Cuomo C.A."/>
            <person name="Munoz J.F."/>
            <person name="Imamovic A."/>
            <person name="Priest M.E."/>
            <person name="Young S."/>
            <person name="Clay O.K."/>
            <person name="McEwen J.G."/>
        </authorList>
    </citation>
    <scope>NUCLEOTIDE SEQUENCE [LARGE SCALE GENOMIC DNA]</scope>
    <source>
        <strain evidence="2 3">UAMH 9510</strain>
    </source>
</reference>
<name>A0A1J9P1D1_9EURO</name>
<sequence>MATTRSKTNARDINLRSSRRVPHATLNRLRRRSDASPRRRSRRPNSTATRSRPSTVEDSHSLSSVVGERVNASSRDEVMDLPGQSDDVTLDRNSPESVGGNDEGDFDPCHRLVHLDNGSDTVLDRDAISAIKDISDDNWTYHPPIDSRYCNRHGENEYLCVMEPEGTWVSEWNFQDPEEATSRLEELYRNDQQNGPASCLLDVECDIPDLLDHITSVTKRGISDGLVLYFVHWRRQWLRSENVGEDGYRSLSQFCH</sequence>
<comment type="caution">
    <text evidence="2">The sequence shown here is derived from an EMBL/GenBank/DDBJ whole genome shotgun (WGS) entry which is preliminary data.</text>
</comment>
<dbReference type="VEuPathDB" id="FungiDB:AJ78_08442"/>
<dbReference type="STRING" id="1447872.A0A1J9P1D1"/>
<keyword evidence="3" id="KW-1185">Reference proteome</keyword>
<dbReference type="AlphaFoldDB" id="A0A1J9P1D1"/>